<protein>
    <submittedName>
        <fullName evidence="2">ROK family protein</fullName>
    </submittedName>
</protein>
<evidence type="ECO:0000313" key="2">
    <source>
        <dbReference type="EMBL" id="XBS52512.1"/>
    </source>
</evidence>
<dbReference type="PANTHER" id="PTHR18964:SF170">
    <property type="entry name" value="SUGAR KINASE"/>
    <property type="match status" value="1"/>
</dbReference>
<gene>
    <name evidence="2" type="ORF">ABFV83_11745</name>
</gene>
<dbReference type="InterPro" id="IPR000600">
    <property type="entry name" value="ROK"/>
</dbReference>
<name>A0AAU7PK65_9FIRM</name>
<dbReference type="AlphaFoldDB" id="A0AAU7PK65"/>
<evidence type="ECO:0000256" key="1">
    <source>
        <dbReference type="ARBA" id="ARBA00006479"/>
    </source>
</evidence>
<dbReference type="Pfam" id="PF00480">
    <property type="entry name" value="ROK"/>
    <property type="match status" value="1"/>
</dbReference>
<organism evidence="2">
    <name type="scientific">Lacrimispora sp. BS-2</name>
    <dbReference type="NCBI Taxonomy" id="3151850"/>
    <lineage>
        <taxon>Bacteria</taxon>
        <taxon>Bacillati</taxon>
        <taxon>Bacillota</taxon>
        <taxon>Clostridia</taxon>
        <taxon>Lachnospirales</taxon>
        <taxon>Lachnospiraceae</taxon>
        <taxon>Lacrimispora</taxon>
    </lineage>
</organism>
<dbReference type="PANTHER" id="PTHR18964">
    <property type="entry name" value="ROK (REPRESSOR, ORF, KINASE) FAMILY"/>
    <property type="match status" value="1"/>
</dbReference>
<dbReference type="CDD" id="cd24152">
    <property type="entry name" value="ASKHA_NBD_ROK-like"/>
    <property type="match status" value="1"/>
</dbReference>
<dbReference type="EMBL" id="CP157940">
    <property type="protein sequence ID" value="XBS52512.1"/>
    <property type="molecule type" value="Genomic_DNA"/>
</dbReference>
<accession>A0AAU7PK65</accession>
<dbReference type="RefSeq" id="WP_349944048.1">
    <property type="nucleotide sequence ID" value="NZ_CP157940.1"/>
</dbReference>
<sequence length="301" mass="32996">MKLVFDIGGTSVKFGVADEEGNFSFTDSVPTPKKDVGEFLQVTERIFEKAVREYGIDGVAFSFPGEVHSREGVIKGISAVAYLHEIPLKAILEERFGGLPVTMANDANCAAMGELWKGVAKECQSVVFVICGTGIGGAVIERGKLDMGVTMNRGEFGNFPMGGFKDGVLLSWSNYTLEKQAQKYNKRKQPSEPPVDGIRLDQLAREGDILAEELMEEFYYWMSMGCITLEFAFDPELIAIGGGISSNPGIIDRIQKTVVSLLKGQQQGYLVPRITACTNGSRANLYGALYYHLYGEKIDIE</sequence>
<dbReference type="Gene3D" id="3.30.420.40">
    <property type="match status" value="2"/>
</dbReference>
<comment type="similarity">
    <text evidence="1">Belongs to the ROK (NagC/XylR) family.</text>
</comment>
<proteinExistence type="inferred from homology"/>
<reference evidence="2" key="1">
    <citation type="submission" date="2024-06" db="EMBL/GenBank/DDBJ databases">
        <title>Lacrimispora cavernae sp. nov., a novel anaerobe isolated from bat guano pile inside a cave.</title>
        <authorList>
            <person name="Miller S.L."/>
            <person name="Lu N."/>
            <person name="King J."/>
            <person name="Sankaranarayanan K."/>
            <person name="Lawson P.A."/>
        </authorList>
    </citation>
    <scope>NUCLEOTIDE SEQUENCE</scope>
    <source>
        <strain evidence="2">BS-2</strain>
    </source>
</reference>
<dbReference type="InterPro" id="IPR043129">
    <property type="entry name" value="ATPase_NBD"/>
</dbReference>
<dbReference type="SUPFAM" id="SSF53067">
    <property type="entry name" value="Actin-like ATPase domain"/>
    <property type="match status" value="1"/>
</dbReference>